<evidence type="ECO:0000313" key="2">
    <source>
        <dbReference type="Proteomes" id="UP000249873"/>
    </source>
</evidence>
<dbReference type="OrthoDB" id="148600at2"/>
<evidence type="ECO:0000313" key="1">
    <source>
        <dbReference type="EMBL" id="AWW00991.1"/>
    </source>
</evidence>
<organism evidence="1 2">
    <name type="scientific">Arcticibacterium luteifluviistationis</name>
    <dbReference type="NCBI Taxonomy" id="1784714"/>
    <lineage>
        <taxon>Bacteria</taxon>
        <taxon>Pseudomonadati</taxon>
        <taxon>Bacteroidota</taxon>
        <taxon>Cytophagia</taxon>
        <taxon>Cytophagales</taxon>
        <taxon>Leadbetterellaceae</taxon>
        <taxon>Arcticibacterium</taxon>
    </lineage>
</organism>
<dbReference type="KEGG" id="als:DJ013_21575"/>
<dbReference type="RefSeq" id="WP_111374357.1">
    <property type="nucleotide sequence ID" value="NZ_CP029480.1"/>
</dbReference>
<sequence>MAIETSEKLNTNTIKLKEDINPGVYFLKLHTKENSWTKRLVVF</sequence>
<proteinExistence type="predicted"/>
<gene>
    <name evidence="1" type="ORF">DJ013_21575</name>
</gene>
<name>A0A2Z4GI73_9BACT</name>
<dbReference type="AlphaFoldDB" id="A0A2Z4GI73"/>
<accession>A0A2Z4GI73</accession>
<dbReference type="NCBIfam" id="TIGR04183">
    <property type="entry name" value="Por_Secre_tail"/>
    <property type="match status" value="1"/>
</dbReference>
<dbReference type="Proteomes" id="UP000249873">
    <property type="component" value="Chromosome"/>
</dbReference>
<protein>
    <recommendedName>
        <fullName evidence="3">Secretion system C-terminal sorting domain-containing protein</fullName>
    </recommendedName>
</protein>
<reference evidence="1 2" key="1">
    <citation type="submission" date="2018-05" db="EMBL/GenBank/DDBJ databases">
        <title>Complete genome sequence of Arcticibacterium luteifluviistationis SM1504T, a cytophagaceae bacterium isolated from Arctic surface seawater.</title>
        <authorList>
            <person name="Li Y."/>
            <person name="Qin Q.-L."/>
        </authorList>
    </citation>
    <scope>NUCLEOTIDE SEQUENCE [LARGE SCALE GENOMIC DNA]</scope>
    <source>
        <strain evidence="1 2">SM1504</strain>
    </source>
</reference>
<keyword evidence="2" id="KW-1185">Reference proteome</keyword>
<dbReference type="EMBL" id="CP029480">
    <property type="protein sequence ID" value="AWW00991.1"/>
    <property type="molecule type" value="Genomic_DNA"/>
</dbReference>
<dbReference type="InterPro" id="IPR026444">
    <property type="entry name" value="Secre_tail"/>
</dbReference>
<evidence type="ECO:0008006" key="3">
    <source>
        <dbReference type="Google" id="ProtNLM"/>
    </source>
</evidence>